<evidence type="ECO:0000256" key="1">
    <source>
        <dbReference type="SAM" id="MobiDB-lite"/>
    </source>
</evidence>
<proteinExistence type="predicted"/>
<accession>A0ABQ6CUS2</accession>
<gene>
    <name evidence="2" type="ORF">GCM10007874_50190</name>
</gene>
<dbReference type="EMBL" id="BSPC01000057">
    <property type="protein sequence ID" value="GLS22002.1"/>
    <property type="molecule type" value="Genomic_DNA"/>
</dbReference>
<evidence type="ECO:0000313" key="3">
    <source>
        <dbReference type="Proteomes" id="UP001156882"/>
    </source>
</evidence>
<protein>
    <submittedName>
        <fullName evidence="2">Uncharacterized protein</fullName>
    </submittedName>
</protein>
<evidence type="ECO:0000313" key="2">
    <source>
        <dbReference type="EMBL" id="GLS22002.1"/>
    </source>
</evidence>
<name>A0ABQ6CUS2_9HYPH</name>
<reference evidence="3" key="1">
    <citation type="journal article" date="2019" name="Int. J. Syst. Evol. Microbiol.">
        <title>The Global Catalogue of Microorganisms (GCM) 10K type strain sequencing project: providing services to taxonomists for standard genome sequencing and annotation.</title>
        <authorList>
            <consortium name="The Broad Institute Genomics Platform"/>
            <consortium name="The Broad Institute Genome Sequencing Center for Infectious Disease"/>
            <person name="Wu L."/>
            <person name="Ma J."/>
        </authorList>
    </citation>
    <scope>NUCLEOTIDE SEQUENCE [LARGE SCALE GENOMIC DNA]</scope>
    <source>
        <strain evidence="3">NBRC 101365</strain>
    </source>
</reference>
<feature type="region of interest" description="Disordered" evidence="1">
    <location>
        <begin position="1"/>
        <end position="55"/>
    </location>
</feature>
<dbReference type="Proteomes" id="UP001156882">
    <property type="component" value="Unassembled WGS sequence"/>
</dbReference>
<comment type="caution">
    <text evidence="2">The sequence shown here is derived from an EMBL/GenBank/DDBJ whole genome shotgun (WGS) entry which is preliminary data.</text>
</comment>
<keyword evidence="3" id="KW-1185">Reference proteome</keyword>
<organism evidence="2 3">
    <name type="scientific">Labrys miyagiensis</name>
    <dbReference type="NCBI Taxonomy" id="346912"/>
    <lineage>
        <taxon>Bacteria</taxon>
        <taxon>Pseudomonadati</taxon>
        <taxon>Pseudomonadota</taxon>
        <taxon>Alphaproteobacteria</taxon>
        <taxon>Hyphomicrobiales</taxon>
        <taxon>Xanthobacteraceae</taxon>
        <taxon>Labrys</taxon>
    </lineage>
</organism>
<sequence length="55" mass="6213">MSIDAMLPFTSRTRQANEDREGDAPNGSDVWRIALTQTHHPRLSDATTQDRRSSD</sequence>